<feature type="coiled-coil region" evidence="1">
    <location>
        <begin position="244"/>
        <end position="285"/>
    </location>
</feature>
<protein>
    <submittedName>
        <fullName evidence="5">HOOK_N domain-containing protein</fullName>
    </submittedName>
</protein>
<dbReference type="Gene3D" id="1.10.418.10">
    <property type="entry name" value="Calponin-like domain"/>
    <property type="match status" value="1"/>
</dbReference>
<evidence type="ECO:0000256" key="1">
    <source>
        <dbReference type="SAM" id="Coils"/>
    </source>
</evidence>
<feature type="compositionally biased region" description="Polar residues" evidence="2">
    <location>
        <begin position="625"/>
        <end position="647"/>
    </location>
</feature>
<dbReference type="AlphaFoldDB" id="A0A7E4UVU9"/>
<feature type="coiled-coil region" evidence="1">
    <location>
        <begin position="320"/>
        <end position="347"/>
    </location>
</feature>
<reference evidence="4" key="1">
    <citation type="journal article" date="2013" name="Genetics">
        <title>The draft genome and transcriptome of Panagrellus redivivus are shaped by the harsh demands of a free-living lifestyle.</title>
        <authorList>
            <person name="Srinivasan J."/>
            <person name="Dillman A.R."/>
            <person name="Macchietto M.G."/>
            <person name="Heikkinen L."/>
            <person name="Lakso M."/>
            <person name="Fracchia K.M."/>
            <person name="Antoshechkin I."/>
            <person name="Mortazavi A."/>
            <person name="Wong G."/>
            <person name="Sternberg P.W."/>
        </authorList>
    </citation>
    <scope>NUCLEOTIDE SEQUENCE [LARGE SCALE GENOMIC DNA]</scope>
    <source>
        <strain evidence="4">MT8872</strain>
    </source>
</reference>
<dbReference type="GO" id="GO:0030705">
    <property type="term" value="P:cytoskeleton-dependent intracellular transport"/>
    <property type="evidence" value="ECO:0007669"/>
    <property type="project" value="InterPro"/>
</dbReference>
<evidence type="ECO:0000313" key="5">
    <source>
        <dbReference type="WBParaSite" id="Pan_g13453.t1"/>
    </source>
</evidence>
<feature type="coiled-coil region" evidence="1">
    <location>
        <begin position="178"/>
        <end position="219"/>
    </location>
</feature>
<keyword evidence="4" id="KW-1185">Reference proteome</keyword>
<reference evidence="5" key="2">
    <citation type="submission" date="2020-10" db="UniProtKB">
        <authorList>
            <consortium name="WormBaseParasite"/>
        </authorList>
    </citation>
    <scope>IDENTIFICATION</scope>
</reference>
<dbReference type="Proteomes" id="UP000492821">
    <property type="component" value="Unassembled WGS sequence"/>
</dbReference>
<dbReference type="Pfam" id="PF19047">
    <property type="entry name" value="HOOK_N"/>
    <property type="match status" value="1"/>
</dbReference>
<keyword evidence="1" id="KW-0175">Coiled coil</keyword>
<dbReference type="InterPro" id="IPR043936">
    <property type="entry name" value="HOOK_N"/>
</dbReference>
<name>A0A7E4UVU9_PANRE</name>
<organism evidence="4 5">
    <name type="scientific">Panagrellus redivivus</name>
    <name type="common">Microworm</name>
    <dbReference type="NCBI Taxonomy" id="6233"/>
    <lineage>
        <taxon>Eukaryota</taxon>
        <taxon>Metazoa</taxon>
        <taxon>Ecdysozoa</taxon>
        <taxon>Nematoda</taxon>
        <taxon>Chromadorea</taxon>
        <taxon>Rhabditida</taxon>
        <taxon>Tylenchina</taxon>
        <taxon>Panagrolaimomorpha</taxon>
        <taxon>Panagrolaimoidea</taxon>
        <taxon>Panagrolaimidae</taxon>
        <taxon>Panagrellus</taxon>
    </lineage>
</organism>
<evidence type="ECO:0000259" key="3">
    <source>
        <dbReference type="Pfam" id="PF19047"/>
    </source>
</evidence>
<sequence>MNDDDIFLNKIVNWFSRVSCHQDDVTLDHLFCGAAIADFLSTFDINFFDEKWHDEIVYSDRYDGTARLKAMESVVSKISEFYITVLSRHLEGHTNWRLAPKKIAIDHDKKELVKMCLVVIFAAGTSSNLMEQMQAVFTDDDMQKLVEKLAALNDAIPAVCADDRNVMIDLVAVSKKDKAAAEKLRLKVERELEDLREEHANLIEEHNQLKRDYEMAAEKADTYACIVEQNNSAKRKMESTLSQSLNWEKTIASLESEIRELKIAKKTLELDVKDKAARISRLTDENIEVVTNYRELQVEITRLRATASRMSEGKQESREEELLKMRVESYLAEIARLREQLTDMETLKAHSANLQLINDDFERQMTAMVERSHEILAEKNTIKRRLDELERALAMGPIPSDPAVHVPTVSLAEELVLDGNAGLAKSFGYDNRLDELEKENAALKAKLDNIERQQQKLLSFKEESEEQSKTSQEVLQAKITSYRVATDEAEDRAKLLAQERDDAKARYRDIEIELERLKGELAMTTRTLREKDQALRDYVELHIQTNEALGSTTIGDEAKLKLDFVEMKVRNDKLAKDLRDMTNHRDQLIQEQRLISTHWYQTMLERHGDSPVVSGRLTDQPPPSSSRQTPNSTPNNGNISPSSTSSGMGFMRSASRRFPKLFNRQT</sequence>
<evidence type="ECO:0000256" key="2">
    <source>
        <dbReference type="SAM" id="MobiDB-lite"/>
    </source>
</evidence>
<dbReference type="WBParaSite" id="Pan_g13453.t1">
    <property type="protein sequence ID" value="Pan_g13453.t1"/>
    <property type="gene ID" value="Pan_g13453"/>
</dbReference>
<feature type="coiled-coil region" evidence="1">
    <location>
        <begin position="426"/>
        <end position="534"/>
    </location>
</feature>
<dbReference type="InterPro" id="IPR036872">
    <property type="entry name" value="CH_dom_sf"/>
</dbReference>
<evidence type="ECO:0000313" key="4">
    <source>
        <dbReference type="Proteomes" id="UP000492821"/>
    </source>
</evidence>
<feature type="domain" description="HOOK N-terminal" evidence="3">
    <location>
        <begin position="9"/>
        <end position="144"/>
    </location>
</feature>
<dbReference type="SUPFAM" id="SSF116907">
    <property type="entry name" value="Hook domain"/>
    <property type="match status" value="1"/>
</dbReference>
<accession>A0A7E4UVU9</accession>
<proteinExistence type="predicted"/>
<feature type="region of interest" description="Disordered" evidence="2">
    <location>
        <begin position="609"/>
        <end position="666"/>
    </location>
</feature>